<dbReference type="Proteomes" id="UP000675664">
    <property type="component" value="Unassembled WGS sequence"/>
</dbReference>
<dbReference type="Gene3D" id="3.30.110.40">
    <property type="entry name" value="TusA-like domain"/>
    <property type="match status" value="1"/>
</dbReference>
<keyword evidence="3" id="KW-1185">Reference proteome</keyword>
<dbReference type="CDD" id="cd00291">
    <property type="entry name" value="SirA_YedF_YeeD"/>
    <property type="match status" value="1"/>
</dbReference>
<proteinExistence type="predicted"/>
<feature type="domain" description="UPF0033" evidence="1">
    <location>
        <begin position="4"/>
        <end position="28"/>
    </location>
</feature>
<reference evidence="2" key="2">
    <citation type="submission" date="2021-04" db="EMBL/GenBank/DDBJ databases">
        <authorList>
            <person name="Liu J."/>
        </authorList>
    </citation>
    <scope>NUCLEOTIDE SEQUENCE</scope>
    <source>
        <strain evidence="2">BAD-6</strain>
    </source>
</reference>
<dbReference type="InterPro" id="IPR036868">
    <property type="entry name" value="TusA-like_sf"/>
</dbReference>
<dbReference type="SUPFAM" id="SSF64307">
    <property type="entry name" value="SirA-like"/>
    <property type="match status" value="1"/>
</dbReference>
<accession>A0A8J7W0V9</accession>
<organism evidence="2 3">
    <name type="scientific">Sinanaerobacter chloroacetimidivorans</name>
    <dbReference type="NCBI Taxonomy" id="2818044"/>
    <lineage>
        <taxon>Bacteria</taxon>
        <taxon>Bacillati</taxon>
        <taxon>Bacillota</taxon>
        <taxon>Clostridia</taxon>
        <taxon>Peptostreptococcales</taxon>
        <taxon>Anaerovoracaceae</taxon>
        <taxon>Sinanaerobacter</taxon>
    </lineage>
</organism>
<dbReference type="EMBL" id="JAGSND010000002">
    <property type="protein sequence ID" value="MBR0597168.1"/>
    <property type="molecule type" value="Genomic_DNA"/>
</dbReference>
<comment type="caution">
    <text evidence="2">The sequence shown here is derived from an EMBL/GenBank/DDBJ whole genome shotgun (WGS) entry which is preliminary data.</text>
</comment>
<sequence length="75" mass="8676">MIRIDCLGDMCPVPIIKLQKREGELSKGRQIVLITDHSCVSESVKNYCNVHRYKVKILEPVNGVWEFYISKKPND</sequence>
<name>A0A8J7W0V9_9FIRM</name>
<dbReference type="InterPro" id="IPR001455">
    <property type="entry name" value="TusA-like"/>
</dbReference>
<evidence type="ECO:0000313" key="2">
    <source>
        <dbReference type="EMBL" id="MBR0597168.1"/>
    </source>
</evidence>
<evidence type="ECO:0000259" key="1">
    <source>
        <dbReference type="PROSITE" id="PS01148"/>
    </source>
</evidence>
<dbReference type="PROSITE" id="PS01148">
    <property type="entry name" value="UPF0033"/>
    <property type="match status" value="1"/>
</dbReference>
<protein>
    <submittedName>
        <fullName evidence="2">Sulfurtransferase TusA family protein</fullName>
    </submittedName>
</protein>
<evidence type="ECO:0000313" key="3">
    <source>
        <dbReference type="Proteomes" id="UP000675664"/>
    </source>
</evidence>
<dbReference type="AlphaFoldDB" id="A0A8J7W0V9"/>
<gene>
    <name evidence="2" type="ORF">KCX82_04730</name>
</gene>
<dbReference type="Pfam" id="PF01206">
    <property type="entry name" value="TusA"/>
    <property type="match status" value="1"/>
</dbReference>
<reference evidence="2" key="1">
    <citation type="submission" date="2021-04" db="EMBL/GenBank/DDBJ databases">
        <title>Sinoanaerobacter chloroacetimidivorans sp. nov., an obligate anaerobic bacterium isolated from anaerobic sludge.</title>
        <authorList>
            <person name="Bao Y."/>
        </authorList>
    </citation>
    <scope>NUCLEOTIDE SEQUENCE</scope>
    <source>
        <strain evidence="2">BAD-6</strain>
    </source>
</reference>